<dbReference type="PIRSF" id="PIRSF500136">
    <property type="entry name" value="UDP_ManNAc_DH"/>
    <property type="match status" value="1"/>
</dbReference>
<dbReference type="PANTHER" id="PTHR43491">
    <property type="entry name" value="UDP-N-ACETYL-D-MANNOSAMINE DEHYDROGENASE"/>
    <property type="match status" value="1"/>
</dbReference>
<dbReference type="InterPro" id="IPR014026">
    <property type="entry name" value="UDP-Glc/GDP-Man_DH_dimer"/>
</dbReference>
<comment type="caution">
    <text evidence="6">The sequence shown here is derived from an EMBL/GenBank/DDBJ whole genome shotgun (WGS) entry which is preliminary data.</text>
</comment>
<dbReference type="InterPro" id="IPR036220">
    <property type="entry name" value="UDP-Glc/GDP-Man_DH_C_sf"/>
</dbReference>
<feature type="domain" description="UDP-glucose/GDP-mannose dehydrogenase C-terminal" evidence="5">
    <location>
        <begin position="316"/>
        <end position="408"/>
    </location>
</feature>
<dbReference type="AlphaFoldDB" id="A0A0G0WHP9"/>
<organism evidence="6 7">
    <name type="scientific">Candidatus Magasanikbacteria bacterium GW2011_GWA2_41_55</name>
    <dbReference type="NCBI Taxonomy" id="1619038"/>
    <lineage>
        <taxon>Bacteria</taxon>
        <taxon>Candidatus Magasanikiibacteriota</taxon>
    </lineage>
</organism>
<dbReference type="GO" id="GO:0016628">
    <property type="term" value="F:oxidoreductase activity, acting on the CH-CH group of donors, NAD or NADP as acceptor"/>
    <property type="evidence" value="ECO:0007669"/>
    <property type="project" value="InterPro"/>
</dbReference>
<dbReference type="InterPro" id="IPR014027">
    <property type="entry name" value="UDP-Glc/GDP-Man_DH_C"/>
</dbReference>
<dbReference type="SUPFAM" id="SSF51735">
    <property type="entry name" value="NAD(P)-binding Rossmann-fold domains"/>
    <property type="match status" value="1"/>
</dbReference>
<dbReference type="EMBL" id="LCBP01000035">
    <property type="protein sequence ID" value="KKS12405.1"/>
    <property type="molecule type" value="Genomic_DNA"/>
</dbReference>
<dbReference type="Pfam" id="PF00984">
    <property type="entry name" value="UDPG_MGDP_dh"/>
    <property type="match status" value="1"/>
</dbReference>
<dbReference type="Proteomes" id="UP000034299">
    <property type="component" value="Unassembled WGS sequence"/>
</dbReference>
<dbReference type="NCBIfam" id="TIGR03026">
    <property type="entry name" value="NDP-sugDHase"/>
    <property type="match status" value="1"/>
</dbReference>
<reference evidence="6 7" key="1">
    <citation type="journal article" date="2015" name="Nature">
        <title>rRNA introns, odd ribosomes, and small enigmatic genomes across a large radiation of phyla.</title>
        <authorList>
            <person name="Brown C.T."/>
            <person name="Hug L.A."/>
            <person name="Thomas B.C."/>
            <person name="Sharon I."/>
            <person name="Castelle C.J."/>
            <person name="Singh A."/>
            <person name="Wilkins M.J."/>
            <person name="Williams K.H."/>
            <person name="Banfield J.F."/>
        </authorList>
    </citation>
    <scope>NUCLEOTIDE SEQUENCE [LARGE SCALE GENOMIC DNA]</scope>
</reference>
<dbReference type="GO" id="GO:0000271">
    <property type="term" value="P:polysaccharide biosynthetic process"/>
    <property type="evidence" value="ECO:0007669"/>
    <property type="project" value="InterPro"/>
</dbReference>
<accession>A0A0G0WHP9</accession>
<evidence type="ECO:0000313" key="7">
    <source>
        <dbReference type="Proteomes" id="UP000034299"/>
    </source>
</evidence>
<name>A0A0G0WHP9_9BACT</name>
<sequence>MKNISIIGLGYVGLPLAILADKKGYNVFGIDISQSKIDLINAKKSPFKDKKVEEELKNSRLTAFTDFSKVGESDIVIICVPTPVDDNHMPDLGPIEGACKGIAPLLKKGQLIILESTVNPGVSEEVVIPLLEKESGLKAGKDFYVSHCPERINPGDEKWTVENIPRVVGSLENKGLEKSLEFYRSIVDAEITPMNSLKEAESVKVVENSFRDINIAFVNELAMSFAKLGIDAVNVIKGASTKPFAFMPHFPGCGVGGHCIPVDPYYLIEYAKKSGFYHDFLSLARRINNGMPEFTAELAIHALNGVGIATKNAKVAVLGLAYKANIDDCRESPSFEIIKALKENGVEVISYDPFVLDRSTAKSLDEAVKGADAVVVATAHTAFKEITPEYFLDKGVKVIVDGRNCLDKEKFIKAGIIYKGVGR</sequence>
<dbReference type="InterPro" id="IPR036291">
    <property type="entry name" value="NAD(P)-bd_dom_sf"/>
</dbReference>
<dbReference type="Gene3D" id="3.40.50.720">
    <property type="entry name" value="NAD(P)-binding Rossmann-like Domain"/>
    <property type="match status" value="2"/>
</dbReference>
<dbReference type="PATRIC" id="fig|1619038.3.peg.547"/>
<evidence type="ECO:0000256" key="2">
    <source>
        <dbReference type="ARBA" id="ARBA00023002"/>
    </source>
</evidence>
<proteinExistence type="inferred from homology"/>
<comment type="similarity">
    <text evidence="1 4">Belongs to the UDP-glucose/GDP-mannose dehydrogenase family.</text>
</comment>
<dbReference type="InterPro" id="IPR008927">
    <property type="entry name" value="6-PGluconate_DH-like_C_sf"/>
</dbReference>
<keyword evidence="3" id="KW-0520">NAD</keyword>
<dbReference type="PIRSF" id="PIRSF000124">
    <property type="entry name" value="UDPglc_GDPman_dh"/>
    <property type="match status" value="1"/>
</dbReference>
<gene>
    <name evidence="6" type="ORF">UU69_C0035G0002</name>
</gene>
<protein>
    <submittedName>
        <fullName evidence="6">UDP-glucose dehydrogenase</fullName>
    </submittedName>
</protein>
<evidence type="ECO:0000256" key="4">
    <source>
        <dbReference type="PIRNR" id="PIRNR000124"/>
    </source>
</evidence>
<evidence type="ECO:0000256" key="3">
    <source>
        <dbReference type="ARBA" id="ARBA00023027"/>
    </source>
</evidence>
<dbReference type="InterPro" id="IPR001732">
    <property type="entry name" value="UDP-Glc/GDP-Man_DH_N"/>
</dbReference>
<dbReference type="SMART" id="SM00984">
    <property type="entry name" value="UDPG_MGDP_dh_C"/>
    <property type="match status" value="1"/>
</dbReference>
<evidence type="ECO:0000259" key="5">
    <source>
        <dbReference type="SMART" id="SM00984"/>
    </source>
</evidence>
<evidence type="ECO:0000313" key="6">
    <source>
        <dbReference type="EMBL" id="KKS12405.1"/>
    </source>
</evidence>
<dbReference type="PANTHER" id="PTHR43491:SF2">
    <property type="entry name" value="UDP-N-ACETYL-D-MANNOSAMINE DEHYDROGENASE"/>
    <property type="match status" value="1"/>
</dbReference>
<dbReference type="GO" id="GO:0016616">
    <property type="term" value="F:oxidoreductase activity, acting on the CH-OH group of donors, NAD or NADP as acceptor"/>
    <property type="evidence" value="ECO:0007669"/>
    <property type="project" value="InterPro"/>
</dbReference>
<dbReference type="Pfam" id="PF03721">
    <property type="entry name" value="UDPG_MGDP_dh_N"/>
    <property type="match status" value="1"/>
</dbReference>
<dbReference type="InterPro" id="IPR017476">
    <property type="entry name" value="UDP-Glc/GDP-Man"/>
</dbReference>
<dbReference type="GO" id="GO:0051287">
    <property type="term" value="F:NAD binding"/>
    <property type="evidence" value="ECO:0007669"/>
    <property type="project" value="InterPro"/>
</dbReference>
<dbReference type="Pfam" id="PF03720">
    <property type="entry name" value="UDPG_MGDP_dh_C"/>
    <property type="match status" value="1"/>
</dbReference>
<keyword evidence="2" id="KW-0560">Oxidoreductase</keyword>
<evidence type="ECO:0000256" key="1">
    <source>
        <dbReference type="ARBA" id="ARBA00006601"/>
    </source>
</evidence>
<dbReference type="SUPFAM" id="SSF48179">
    <property type="entry name" value="6-phosphogluconate dehydrogenase C-terminal domain-like"/>
    <property type="match status" value="1"/>
</dbReference>
<dbReference type="SUPFAM" id="SSF52413">
    <property type="entry name" value="UDP-glucose/GDP-mannose dehydrogenase C-terminal domain"/>
    <property type="match status" value="1"/>
</dbReference>
<dbReference type="InterPro" id="IPR028359">
    <property type="entry name" value="UDP_ManNAc/GlcNAc_DH"/>
</dbReference>